<sequence>MKYPQKEFNSDLRKLIKNKEKVLTIFMKEYLKKKKPILMEVGLLLEAEFVIEGNDPFIPGYNSSISIGINESEGEPLDIHIIYIWECNCRFLGVPIGRRIPGSKITGELIDEAVEEIEQELTLFLEELVSDCL</sequence>
<evidence type="ECO:0000313" key="2">
    <source>
        <dbReference type="Proteomes" id="UP000288024"/>
    </source>
</evidence>
<reference evidence="1 2" key="1">
    <citation type="submission" date="2019-01" db="EMBL/GenBank/DDBJ databases">
        <title>Bacillus sp. M5HDSG1-1, whole genome shotgun sequence.</title>
        <authorList>
            <person name="Tuo L."/>
        </authorList>
    </citation>
    <scope>NUCLEOTIDE SEQUENCE [LARGE SCALE GENOMIC DNA]</scope>
    <source>
        <strain evidence="1 2">M5HDSG1-1</strain>
    </source>
</reference>
<protein>
    <submittedName>
        <fullName evidence="1">Uncharacterized protein</fullName>
    </submittedName>
</protein>
<gene>
    <name evidence="1" type="ORF">EM808_13015</name>
</gene>
<dbReference type="AlphaFoldDB" id="A0A437KBA4"/>
<comment type="caution">
    <text evidence="1">The sequence shown here is derived from an EMBL/GenBank/DDBJ whole genome shotgun (WGS) entry which is preliminary data.</text>
</comment>
<keyword evidence="2" id="KW-1185">Reference proteome</keyword>
<name>A0A437KBA4_9BACI</name>
<dbReference type="RefSeq" id="WP_127738631.1">
    <property type="nucleotide sequence ID" value="NZ_RZTZ01000004.1"/>
</dbReference>
<dbReference type="EMBL" id="RZTZ01000004">
    <property type="protein sequence ID" value="RVT62680.1"/>
    <property type="molecule type" value="Genomic_DNA"/>
</dbReference>
<accession>A0A437KBA4</accession>
<dbReference type="Proteomes" id="UP000288024">
    <property type="component" value="Unassembled WGS sequence"/>
</dbReference>
<organism evidence="1 2">
    <name type="scientific">Niallia taxi</name>
    <dbReference type="NCBI Taxonomy" id="2499688"/>
    <lineage>
        <taxon>Bacteria</taxon>
        <taxon>Bacillati</taxon>
        <taxon>Bacillota</taxon>
        <taxon>Bacilli</taxon>
        <taxon>Bacillales</taxon>
        <taxon>Bacillaceae</taxon>
        <taxon>Niallia</taxon>
    </lineage>
</organism>
<proteinExistence type="predicted"/>
<evidence type="ECO:0000313" key="1">
    <source>
        <dbReference type="EMBL" id="RVT62680.1"/>
    </source>
</evidence>